<dbReference type="EMBL" id="CP094532">
    <property type="protein sequence ID" value="UOE39861.1"/>
    <property type="molecule type" value="Genomic_DNA"/>
</dbReference>
<reference evidence="1 2" key="1">
    <citation type="submission" date="2022-03" db="EMBL/GenBank/DDBJ databases">
        <title>Chryseobacterium sp. isolated from particulate matters in swine house.</title>
        <authorList>
            <person name="Won M."/>
            <person name="Kim S.-J."/>
            <person name="Kwon S.-W."/>
        </authorList>
    </citation>
    <scope>NUCLEOTIDE SEQUENCE [LARGE SCALE GENOMIC DNA]</scope>
    <source>
        <strain evidence="1 2">SC2-2</strain>
    </source>
</reference>
<name>A0ABY4BKZ2_9FLAO</name>
<proteinExistence type="predicted"/>
<dbReference type="SUPFAM" id="SSF46955">
    <property type="entry name" value="Putative DNA-binding domain"/>
    <property type="match status" value="1"/>
</dbReference>
<dbReference type="RefSeq" id="WP_243547725.1">
    <property type="nucleotide sequence ID" value="NZ_CP094532.1"/>
</dbReference>
<evidence type="ECO:0000313" key="2">
    <source>
        <dbReference type="Proteomes" id="UP000831460"/>
    </source>
</evidence>
<evidence type="ECO:0000313" key="1">
    <source>
        <dbReference type="EMBL" id="UOE39861.1"/>
    </source>
</evidence>
<protein>
    <submittedName>
        <fullName evidence="1">Helix-turn-helix domain-containing protein</fullName>
    </submittedName>
</protein>
<dbReference type="InterPro" id="IPR009061">
    <property type="entry name" value="DNA-bd_dom_put_sf"/>
</dbReference>
<organism evidence="1 2">
    <name type="scientific">Chryseobacterium suipulveris</name>
    <dbReference type="NCBI Taxonomy" id="2929800"/>
    <lineage>
        <taxon>Bacteria</taxon>
        <taxon>Pseudomonadati</taxon>
        <taxon>Bacteroidota</taxon>
        <taxon>Flavobacteriia</taxon>
        <taxon>Flavobacteriales</taxon>
        <taxon>Weeksellaceae</taxon>
        <taxon>Chryseobacterium group</taxon>
        <taxon>Chryseobacterium</taxon>
    </lineage>
</organism>
<sequence length="101" mass="12041">METMISFSVTQLEQLRREQELLLRRISSGTFPLDETMIVDEIEVAKFLNVTDRTMRTYRKERFFRYIKIRGRILYLKPLLFEDLVRLSMTAGSPADSKRPH</sequence>
<keyword evidence="2" id="KW-1185">Reference proteome</keyword>
<gene>
    <name evidence="1" type="ORF">MTP09_07965</name>
</gene>
<accession>A0ABY4BKZ2</accession>
<dbReference type="Proteomes" id="UP000831460">
    <property type="component" value="Chromosome"/>
</dbReference>